<proteinExistence type="predicted"/>
<keyword evidence="1" id="KW-0732">Signal</keyword>
<reference evidence="2 3" key="1">
    <citation type="journal article" date="2012" name="Environ. Microbiol.">
        <title>The genome sequence of Desulfatibacillum alkenivorans AK-01: a blueprint for anaerobic alkane oxidation.</title>
        <authorList>
            <person name="Callaghan A.V."/>
            <person name="Morris B.E."/>
            <person name="Pereira I.A."/>
            <person name="McInerney M.J."/>
            <person name="Austin R.N."/>
            <person name="Groves J.T."/>
            <person name="Kukor J.J."/>
            <person name="Suflita J.M."/>
            <person name="Young L.Y."/>
            <person name="Zylstra G.J."/>
            <person name="Wawrik B."/>
        </authorList>
    </citation>
    <scope>NUCLEOTIDE SEQUENCE [LARGE SCALE GENOMIC DNA]</scope>
    <source>
        <strain evidence="2 3">AK-01</strain>
    </source>
</reference>
<dbReference type="AlphaFoldDB" id="B8FGD5"/>
<dbReference type="HOGENOM" id="CLU_634183_0_0_7"/>
<feature type="chain" id="PRO_5002871679" description="Lipoprotein" evidence="1">
    <location>
        <begin position="23"/>
        <end position="432"/>
    </location>
</feature>
<dbReference type="KEGG" id="dal:Dalk_2121"/>
<evidence type="ECO:0000313" key="3">
    <source>
        <dbReference type="Proteomes" id="UP000000739"/>
    </source>
</evidence>
<dbReference type="RefSeq" id="WP_015946892.1">
    <property type="nucleotide sequence ID" value="NC_011768.1"/>
</dbReference>
<accession>B8FGD5</accession>
<keyword evidence="3" id="KW-1185">Reference proteome</keyword>
<evidence type="ECO:0000313" key="2">
    <source>
        <dbReference type="EMBL" id="ACL03815.1"/>
    </source>
</evidence>
<dbReference type="eggNOG" id="ENOG50339F6">
    <property type="taxonomic scope" value="Bacteria"/>
</dbReference>
<dbReference type="EMBL" id="CP001322">
    <property type="protein sequence ID" value="ACL03815.1"/>
    <property type="molecule type" value="Genomic_DNA"/>
</dbReference>
<feature type="signal peptide" evidence="1">
    <location>
        <begin position="1"/>
        <end position="22"/>
    </location>
</feature>
<gene>
    <name evidence="2" type="ordered locus">Dalk_2121</name>
</gene>
<name>B8FGD5_DESAL</name>
<organism evidence="2 3">
    <name type="scientific">Desulfatibacillum aliphaticivorans</name>
    <dbReference type="NCBI Taxonomy" id="218208"/>
    <lineage>
        <taxon>Bacteria</taxon>
        <taxon>Pseudomonadati</taxon>
        <taxon>Thermodesulfobacteriota</taxon>
        <taxon>Desulfobacteria</taxon>
        <taxon>Desulfobacterales</taxon>
        <taxon>Desulfatibacillaceae</taxon>
        <taxon>Desulfatibacillum</taxon>
    </lineage>
</organism>
<evidence type="ECO:0000256" key="1">
    <source>
        <dbReference type="SAM" id="SignalP"/>
    </source>
</evidence>
<evidence type="ECO:0008006" key="4">
    <source>
        <dbReference type="Google" id="ProtNLM"/>
    </source>
</evidence>
<protein>
    <recommendedName>
        <fullName evidence="4">Lipoprotein</fullName>
    </recommendedName>
</protein>
<sequence length="432" mass="48076">MKKMLAVALIAVWAAVQFTGCATPVEPMRITADAPWFDEWAKSTAMEEIRSQLVTNSYVKDLGPMVIVPAKGERVSKNIDSLTADFRTRLEPYLLENPSIDLVLRHPVDVIERPYALEDLPCNPPEEPRLAIAIDILKAGPAQGNLARVAVRALDLANNSWINGFSVASPLVRLTEDQVRALGEFYPDDQLRGLKLHPYAITDRDEIGAFMAQALSCIYRGHSRQSPDGDIVRVYVDDSVDVPKRLVEMNAKAPDIVWFMSRQINYCNQIQLVPTPEGADWSVSAGIRETGSAKDLCQMWVETRSLKDASMVKGLSSFVYIQPGPAEATVQGKWEIRNASSSKPLGHLFITEDSHGKIWADLVGGDGAFLRKRDIMIHRDGNDLDASFYDRTLRKTIIIQGKILDRGRTIMALASFYPSSGNPLRWTLVRAK</sequence>
<dbReference type="Proteomes" id="UP000000739">
    <property type="component" value="Chromosome"/>
</dbReference>